<dbReference type="FunFam" id="2.20.70.10:FF:000049">
    <property type="entry name" value="Transcription elongation regulator 1-like"/>
    <property type="match status" value="1"/>
</dbReference>
<dbReference type="Proteomes" id="UP001372834">
    <property type="component" value="Unassembled WGS sequence"/>
</dbReference>
<dbReference type="PROSITE" id="PS01159">
    <property type="entry name" value="WW_DOMAIN_1"/>
    <property type="match status" value="1"/>
</dbReference>
<protein>
    <recommendedName>
        <fullName evidence="7">Transcription elongation regulator 1</fullName>
    </recommendedName>
</protein>
<dbReference type="Gene3D" id="1.10.10.440">
    <property type="entry name" value="FF domain"/>
    <property type="match status" value="6"/>
</dbReference>
<feature type="compositionally biased region" description="Acidic residues" evidence="2">
    <location>
        <begin position="1"/>
        <end position="12"/>
    </location>
</feature>
<feature type="region of interest" description="Disordered" evidence="2">
    <location>
        <begin position="496"/>
        <end position="569"/>
    </location>
</feature>
<dbReference type="SMART" id="SM00441">
    <property type="entry name" value="FF"/>
    <property type="match status" value="6"/>
</dbReference>
<evidence type="ECO:0000313" key="5">
    <source>
        <dbReference type="EMBL" id="KAK6639719.1"/>
    </source>
</evidence>
<feature type="compositionally biased region" description="Polar residues" evidence="2">
    <location>
        <begin position="266"/>
        <end position="279"/>
    </location>
</feature>
<feature type="region of interest" description="Disordered" evidence="2">
    <location>
        <begin position="1198"/>
        <end position="1218"/>
    </location>
</feature>
<dbReference type="InterPro" id="IPR057565">
    <property type="entry name" value="WW_TCRG1_3rd"/>
</dbReference>
<dbReference type="GO" id="GO:0005634">
    <property type="term" value="C:nucleus"/>
    <property type="evidence" value="ECO:0007669"/>
    <property type="project" value="TreeGrafter"/>
</dbReference>
<dbReference type="SUPFAM" id="SSF51045">
    <property type="entry name" value="WW domain"/>
    <property type="match status" value="3"/>
</dbReference>
<dbReference type="InterPro" id="IPR001202">
    <property type="entry name" value="WW_dom"/>
</dbReference>
<feature type="domain" description="FF" evidence="4">
    <location>
        <begin position="1017"/>
        <end position="1073"/>
    </location>
</feature>
<feature type="compositionally biased region" description="Basic and acidic residues" evidence="2">
    <location>
        <begin position="19"/>
        <end position="30"/>
    </location>
</feature>
<feature type="domain" description="WW" evidence="3">
    <location>
        <begin position="164"/>
        <end position="191"/>
    </location>
</feature>
<feature type="region of interest" description="Disordered" evidence="2">
    <location>
        <begin position="604"/>
        <end position="688"/>
    </location>
</feature>
<feature type="compositionally biased region" description="Basic and acidic residues" evidence="2">
    <location>
        <begin position="907"/>
        <end position="961"/>
    </location>
</feature>
<feature type="compositionally biased region" description="Basic and acidic residues" evidence="2">
    <location>
        <begin position="678"/>
        <end position="688"/>
    </location>
</feature>
<dbReference type="PANTHER" id="PTHR15377">
    <property type="entry name" value="TRANSCRIPTION ELONGATION REGULATOR 1"/>
    <property type="match status" value="1"/>
</dbReference>
<keyword evidence="1" id="KW-0677">Repeat</keyword>
<dbReference type="PROSITE" id="PS50020">
    <property type="entry name" value="WW_DOMAIN_2"/>
    <property type="match status" value="3"/>
</dbReference>
<organism evidence="5 6">
    <name type="scientific">Polyplax serrata</name>
    <name type="common">Common mouse louse</name>
    <dbReference type="NCBI Taxonomy" id="468196"/>
    <lineage>
        <taxon>Eukaryota</taxon>
        <taxon>Metazoa</taxon>
        <taxon>Ecdysozoa</taxon>
        <taxon>Arthropoda</taxon>
        <taxon>Hexapoda</taxon>
        <taxon>Insecta</taxon>
        <taxon>Pterygota</taxon>
        <taxon>Neoptera</taxon>
        <taxon>Paraneoptera</taxon>
        <taxon>Psocodea</taxon>
        <taxon>Troctomorpha</taxon>
        <taxon>Phthiraptera</taxon>
        <taxon>Anoplura</taxon>
        <taxon>Polyplacidae</taxon>
        <taxon>Polyplax</taxon>
    </lineage>
</organism>
<dbReference type="SMART" id="SM00456">
    <property type="entry name" value="WW"/>
    <property type="match status" value="3"/>
</dbReference>
<feature type="compositionally biased region" description="Low complexity" evidence="2">
    <location>
        <begin position="307"/>
        <end position="330"/>
    </location>
</feature>
<feature type="compositionally biased region" description="Low complexity" evidence="2">
    <location>
        <begin position="615"/>
        <end position="640"/>
    </location>
</feature>
<dbReference type="CDD" id="cd00201">
    <property type="entry name" value="WW"/>
    <property type="match status" value="3"/>
</dbReference>
<comment type="caution">
    <text evidence="5">The sequence shown here is derived from an EMBL/GenBank/DDBJ whole genome shotgun (WGS) entry which is preliminary data.</text>
</comment>
<accession>A0AAN8P6Q2</accession>
<dbReference type="Pfam" id="PF01846">
    <property type="entry name" value="FF"/>
    <property type="match status" value="6"/>
</dbReference>
<feature type="domain" description="FF" evidence="4">
    <location>
        <begin position="780"/>
        <end position="835"/>
    </location>
</feature>
<dbReference type="InterPro" id="IPR036517">
    <property type="entry name" value="FF_domain_sf"/>
</dbReference>
<feature type="compositionally biased region" description="Basic and acidic residues" evidence="2">
    <location>
        <begin position="970"/>
        <end position="1017"/>
    </location>
</feature>
<feature type="domain" description="FF" evidence="4">
    <location>
        <begin position="848"/>
        <end position="903"/>
    </location>
</feature>
<dbReference type="FunFam" id="1.10.10.440:FF:000005">
    <property type="entry name" value="Transcription elongation regulator 1 (CA150)"/>
    <property type="match status" value="1"/>
</dbReference>
<dbReference type="Pfam" id="PF23517">
    <property type="entry name" value="WW_TCERG1"/>
    <property type="match status" value="1"/>
</dbReference>
<dbReference type="AlphaFoldDB" id="A0AAN8P6Q2"/>
<dbReference type="InterPro" id="IPR002713">
    <property type="entry name" value="FF_domain"/>
</dbReference>
<dbReference type="FunFam" id="1.10.10.440:FF:000029">
    <property type="entry name" value="Uncharacterized protein, isoform B"/>
    <property type="match status" value="1"/>
</dbReference>
<dbReference type="GO" id="GO:0070063">
    <property type="term" value="F:RNA polymerase binding"/>
    <property type="evidence" value="ECO:0007669"/>
    <property type="project" value="InterPro"/>
</dbReference>
<sequence>MSDEMENDDNFSDDANNFNRRDRDDNRFREEEEFDEDREDFRFRKRMRGGFRGRGYGPTGPPRFRGPPPPNWGRGGRGGRFSAPGGWREDWDRPAWGPMGPPPPGFNGPPGMMGPPGMPPPMMGGPPGPGGPMSMGPPGPYGPGPMGCPPNMMPAPMDMSGEIWVETKSPEGKPYYYHARTRETTWTKPEGPNIKVFTQEQVEQMAASAMSGTMGPAGPIGGPIGTLAPMGPSGPVGPAQGTAVMPTAPDGMMVQNNYQGVPAPVRSTTENGTNGISKQSTKEETSESTPGQLSNDEEESRSPQLNTTTTSTAQPVTSATTSTTISPPVIRQGPVLNQYQTHTAAPGYGMPPPGYQGAPGYGGYPGMHWGVPPQGNPYMGMGMAQPHQGMPGMVQPQMHLANAGAITSAPAAKIEDLTQIDPQIVAKATEWSEHKAPDGRPYYYNAKAGESVWEKPQALKDLETAKLAAAQGISTMPSGGQPSPTGATSSLITNNKVQTESESSEDEGASKRVEDETDDDEVRHKKKEEEVEEELRKKKEEEEKAVELKKQQDRARPVSSTPVPGTPWCVVWTGDGRVFFYNPSTRTSVWERPDDLINKSEVDKLVSSPPEAVVNANSTQATSTTTNTTTTTATTTTSTTPGSDNSVGTPKREKEDDIGSSDDDESTPAKKAKIQNSVKDEVKEDKKMKNQIDIGKEAAIEAELRAARERAIVPLETRIKSFRDMLAEKEVSAFSTWEKELHKIVFDTRYLLLTSKERKQVFEKYVKERAEEERRERRNKMKERKEDFRRLLESANLHGKSSFSDFAAKWGKEERFRNIEKMRERESLFNEYILEVRKREKEEKVLRREQVKKDFFQMLYESPDVDRHSRYSEVKKKLSSDPRYKAVDSSTTREDWFREHIKHLKEERKKDKERDRRDRKSDKREEKREKDSKKEEKEKEKGKEKDKEDDMPLHDPERSDTDIENEANSDEEREKEQKDREKQARMEASLREREKEVQRTLATHLRDRDKEREHHKRDEAVQHFNALLTDLVRNADLSWREAKRVLRKDHRWELAELLDREEKEKVFNNHIEQLTHKKREKFRELLDETGEVTLTSSWKEVKKLIKEDPRYTKFSSSERKVEREFRDYIKDKYVAAKADFRELLQETKLITHNSLKLLQENEQHIHEIEEILKKDKRYLILNYIPEERTKLILSYLEDLEKRGPPPPPTASEPNKRNK</sequence>
<feature type="domain" description="FF" evidence="4">
    <location>
        <begin position="1075"/>
        <end position="1131"/>
    </location>
</feature>
<evidence type="ECO:0000256" key="2">
    <source>
        <dbReference type="SAM" id="MobiDB-lite"/>
    </source>
</evidence>
<feature type="domain" description="FF" evidence="4">
    <location>
        <begin position="715"/>
        <end position="768"/>
    </location>
</feature>
<dbReference type="PROSITE" id="PS51676">
    <property type="entry name" value="FF"/>
    <property type="match status" value="5"/>
</dbReference>
<name>A0AAN8P6Q2_POLSC</name>
<dbReference type="Pfam" id="PF00397">
    <property type="entry name" value="WW"/>
    <property type="match status" value="2"/>
</dbReference>
<evidence type="ECO:0008006" key="7">
    <source>
        <dbReference type="Google" id="ProtNLM"/>
    </source>
</evidence>
<dbReference type="PANTHER" id="PTHR15377:SF3">
    <property type="entry name" value="WW DOMAIN-CONTAINING PROTEIN"/>
    <property type="match status" value="1"/>
</dbReference>
<feature type="region of interest" description="Disordered" evidence="2">
    <location>
        <begin position="866"/>
        <end position="892"/>
    </location>
</feature>
<feature type="domain" description="WW" evidence="3">
    <location>
        <begin position="566"/>
        <end position="595"/>
    </location>
</feature>
<feature type="compositionally biased region" description="Pro residues" evidence="2">
    <location>
        <begin position="99"/>
        <end position="131"/>
    </location>
</feature>
<gene>
    <name evidence="5" type="ORF">RUM43_007994</name>
</gene>
<reference evidence="5 6" key="1">
    <citation type="submission" date="2023-10" db="EMBL/GenBank/DDBJ databases">
        <title>Genomes of two closely related lineages of the louse Polyplax serrata with different host specificities.</title>
        <authorList>
            <person name="Martinu J."/>
            <person name="Tarabai H."/>
            <person name="Stefka J."/>
            <person name="Hypsa V."/>
        </authorList>
    </citation>
    <scope>NUCLEOTIDE SEQUENCE [LARGE SCALE GENOMIC DNA]</scope>
    <source>
        <strain evidence="5">HR10_N</strain>
    </source>
</reference>
<evidence type="ECO:0000259" key="4">
    <source>
        <dbReference type="PROSITE" id="PS51676"/>
    </source>
</evidence>
<evidence type="ECO:0000256" key="1">
    <source>
        <dbReference type="ARBA" id="ARBA00022737"/>
    </source>
</evidence>
<feature type="region of interest" description="Disordered" evidence="2">
    <location>
        <begin position="253"/>
        <end position="331"/>
    </location>
</feature>
<feature type="compositionally biased region" description="Basic and acidic residues" evidence="2">
    <location>
        <begin position="521"/>
        <end position="556"/>
    </location>
</feature>
<dbReference type="GO" id="GO:0003712">
    <property type="term" value="F:transcription coregulator activity"/>
    <property type="evidence" value="ECO:0007669"/>
    <property type="project" value="TreeGrafter"/>
</dbReference>
<dbReference type="InterPro" id="IPR045148">
    <property type="entry name" value="TCRG1-like"/>
</dbReference>
<dbReference type="InterPro" id="IPR036020">
    <property type="entry name" value="WW_dom_sf"/>
</dbReference>
<evidence type="ECO:0000313" key="6">
    <source>
        <dbReference type="Proteomes" id="UP001372834"/>
    </source>
</evidence>
<dbReference type="FunFam" id="1.10.10.440:FF:000001">
    <property type="entry name" value="Transcription elongation regulator 1 like"/>
    <property type="match status" value="1"/>
</dbReference>
<proteinExistence type="predicted"/>
<dbReference type="EMBL" id="JAWJWE010000003">
    <property type="protein sequence ID" value="KAK6639719.1"/>
    <property type="molecule type" value="Genomic_DNA"/>
</dbReference>
<feature type="region of interest" description="Disordered" evidence="2">
    <location>
        <begin position="1"/>
        <end position="131"/>
    </location>
</feature>
<dbReference type="Gene3D" id="2.20.70.10">
    <property type="match status" value="3"/>
</dbReference>
<dbReference type="FunFam" id="1.10.10.440:FF:000006">
    <property type="entry name" value="Transcription elongation regulator 1 (CA150)"/>
    <property type="match status" value="1"/>
</dbReference>
<dbReference type="SUPFAM" id="SSF81698">
    <property type="entry name" value="FF domain"/>
    <property type="match status" value="5"/>
</dbReference>
<evidence type="ECO:0000259" key="3">
    <source>
        <dbReference type="PROSITE" id="PS50020"/>
    </source>
</evidence>
<feature type="domain" description="WW" evidence="3">
    <location>
        <begin position="431"/>
        <end position="458"/>
    </location>
</feature>
<feature type="compositionally biased region" description="Pro residues" evidence="2">
    <location>
        <begin position="59"/>
        <end position="71"/>
    </location>
</feature>
<feature type="region of interest" description="Disordered" evidence="2">
    <location>
        <begin position="907"/>
        <end position="1017"/>
    </location>
</feature>